<dbReference type="InterPro" id="IPR006944">
    <property type="entry name" value="Phage/GTA_portal"/>
</dbReference>
<name>A0A0R1RD30_9LACO</name>
<evidence type="ECO:0000313" key="2">
    <source>
        <dbReference type="Proteomes" id="UP000051697"/>
    </source>
</evidence>
<dbReference type="EMBL" id="AZFE01000032">
    <property type="protein sequence ID" value="KRL54957.1"/>
    <property type="molecule type" value="Genomic_DNA"/>
</dbReference>
<reference evidence="1 2" key="1">
    <citation type="journal article" date="2015" name="Genome Announc.">
        <title>Expanding the biotechnology potential of lactobacilli through comparative genomics of 213 strains and associated genera.</title>
        <authorList>
            <person name="Sun Z."/>
            <person name="Harris H.M."/>
            <person name="McCann A."/>
            <person name="Guo C."/>
            <person name="Argimon S."/>
            <person name="Zhang W."/>
            <person name="Yang X."/>
            <person name="Jeffery I.B."/>
            <person name="Cooney J.C."/>
            <person name="Kagawa T.F."/>
            <person name="Liu W."/>
            <person name="Song Y."/>
            <person name="Salvetti E."/>
            <person name="Wrobel A."/>
            <person name="Rasinkangas P."/>
            <person name="Parkhill J."/>
            <person name="Rea M.C."/>
            <person name="O'Sullivan O."/>
            <person name="Ritari J."/>
            <person name="Douillard F.P."/>
            <person name="Paul Ross R."/>
            <person name="Yang R."/>
            <person name="Briner A.E."/>
            <person name="Felis G.E."/>
            <person name="de Vos W.M."/>
            <person name="Barrangou R."/>
            <person name="Klaenhammer T.R."/>
            <person name="Caufield P.W."/>
            <person name="Cui Y."/>
            <person name="Zhang H."/>
            <person name="O'Toole P.W."/>
        </authorList>
    </citation>
    <scope>NUCLEOTIDE SEQUENCE [LARGE SCALE GENOMIC DNA]</scope>
    <source>
        <strain evidence="1 2">DSM 15707</strain>
    </source>
</reference>
<sequence>MAFNPFAKFQTRSQTLPSSSVSPISFVNGRLVPQSMVDINYLHNSDVWAVIYRIASDVAACDFVGPAPIKDVLNRPNNLINGFSFWQTVVTQLLLSGNSYVTIEHNGSLPSRLEFVPPSQMLITLEDNSADMTYTVTYDDERPQRDFNSKDVMHFRIMAHGANGQQYIGHSPLEALAKEIGIQDYSKNLTLDTLKNAINPNITLTVPEGTLDGEAKENIRTEFEKVNGKGNNGRAIVLDQGLKIDTIQINADVAKFLNNNDFSKTQISSAFLVPAEYLNGEGDQQSNLDQTVSLYANSLQTYLKSVSSEVSMKLNAQIKLDPVNAIDVDHQKLIDNLAKLSTGKMPVMQPYEVMEILKRNGVFGLE</sequence>
<dbReference type="KEGG" id="lol:LACOL_0818"/>
<dbReference type="Pfam" id="PF04860">
    <property type="entry name" value="Phage_portal"/>
    <property type="match status" value="1"/>
</dbReference>
<dbReference type="InterPro" id="IPR006427">
    <property type="entry name" value="Portal_HK97"/>
</dbReference>
<dbReference type="AlphaFoldDB" id="A0A0R1RD30"/>
<organism evidence="1 2">
    <name type="scientific">Paucilactobacillus oligofermentans DSM 15707 = LMG 22743</name>
    <dbReference type="NCBI Taxonomy" id="1423778"/>
    <lineage>
        <taxon>Bacteria</taxon>
        <taxon>Bacillati</taxon>
        <taxon>Bacillota</taxon>
        <taxon>Bacilli</taxon>
        <taxon>Lactobacillales</taxon>
        <taxon>Lactobacillaceae</taxon>
        <taxon>Paucilactobacillus</taxon>
    </lineage>
</organism>
<protein>
    <submittedName>
        <fullName evidence="1">Portal protein</fullName>
    </submittedName>
</protein>
<comment type="caution">
    <text evidence="1">The sequence shown here is derived from an EMBL/GenBank/DDBJ whole genome shotgun (WGS) entry which is preliminary data.</text>
</comment>
<proteinExistence type="predicted"/>
<gene>
    <name evidence="1" type="ORF">FC70_GL001760</name>
</gene>
<dbReference type="STRING" id="1423778.FC70_GL001760"/>
<dbReference type="NCBIfam" id="TIGR01537">
    <property type="entry name" value="portal_HK97"/>
    <property type="match status" value="1"/>
</dbReference>
<dbReference type="Proteomes" id="UP000051697">
    <property type="component" value="Unassembled WGS sequence"/>
</dbReference>
<evidence type="ECO:0000313" key="1">
    <source>
        <dbReference type="EMBL" id="KRL54957.1"/>
    </source>
</evidence>
<accession>A0A0R1RD30</accession>
<dbReference type="PATRIC" id="fig|1423778.4.peg.1799"/>
<dbReference type="RefSeq" id="WP_057890665.1">
    <property type="nucleotide sequence ID" value="NZ_AZFE01000032.1"/>
</dbReference>
<dbReference type="OrthoDB" id="2243334at2"/>
<keyword evidence="2" id="KW-1185">Reference proteome</keyword>